<name>A0ABP7ILR2_9ACTN</name>
<dbReference type="InterPro" id="IPR039420">
    <property type="entry name" value="WalR-like"/>
</dbReference>
<evidence type="ECO:0000313" key="9">
    <source>
        <dbReference type="Proteomes" id="UP001501821"/>
    </source>
</evidence>
<feature type="modified residue" description="4-aspartylphosphate" evidence="5">
    <location>
        <position position="64"/>
    </location>
</feature>
<dbReference type="Proteomes" id="UP001501821">
    <property type="component" value="Unassembled WGS sequence"/>
</dbReference>
<protein>
    <submittedName>
        <fullName evidence="8">Response regulator transcription factor</fullName>
    </submittedName>
</protein>
<dbReference type="InterPro" id="IPR001789">
    <property type="entry name" value="Sig_transdc_resp-reg_receiver"/>
</dbReference>
<dbReference type="InterPro" id="IPR016032">
    <property type="entry name" value="Sig_transdc_resp-reg_C-effctor"/>
</dbReference>
<dbReference type="Pfam" id="PF00196">
    <property type="entry name" value="GerE"/>
    <property type="match status" value="1"/>
</dbReference>
<dbReference type="PROSITE" id="PS00622">
    <property type="entry name" value="HTH_LUXR_1"/>
    <property type="match status" value="1"/>
</dbReference>
<proteinExistence type="predicted"/>
<dbReference type="SMART" id="SM00421">
    <property type="entry name" value="HTH_LUXR"/>
    <property type="match status" value="1"/>
</dbReference>
<feature type="domain" description="Response regulatory" evidence="7">
    <location>
        <begin position="13"/>
        <end position="129"/>
    </location>
</feature>
<evidence type="ECO:0000259" key="7">
    <source>
        <dbReference type="PROSITE" id="PS50110"/>
    </source>
</evidence>
<dbReference type="InterPro" id="IPR000792">
    <property type="entry name" value="Tscrpt_reg_LuxR_C"/>
</dbReference>
<dbReference type="PROSITE" id="PS50043">
    <property type="entry name" value="HTH_LUXR_2"/>
    <property type="match status" value="1"/>
</dbReference>
<dbReference type="PRINTS" id="PR00038">
    <property type="entry name" value="HTHLUXR"/>
</dbReference>
<keyword evidence="2" id="KW-0805">Transcription regulation</keyword>
<reference evidence="9" key="1">
    <citation type="journal article" date="2019" name="Int. J. Syst. Evol. Microbiol.">
        <title>The Global Catalogue of Microorganisms (GCM) 10K type strain sequencing project: providing services to taxonomists for standard genome sequencing and annotation.</title>
        <authorList>
            <consortium name="The Broad Institute Genomics Platform"/>
            <consortium name="The Broad Institute Genome Sequencing Center for Infectious Disease"/>
            <person name="Wu L."/>
            <person name="Ma J."/>
        </authorList>
    </citation>
    <scope>NUCLEOTIDE SEQUENCE [LARGE SCALE GENOMIC DNA]</scope>
    <source>
        <strain evidence="9">JCM 16953</strain>
    </source>
</reference>
<dbReference type="SUPFAM" id="SSF46894">
    <property type="entry name" value="C-terminal effector domain of the bipartite response regulators"/>
    <property type="match status" value="1"/>
</dbReference>
<comment type="caution">
    <text evidence="8">The sequence shown here is derived from an EMBL/GenBank/DDBJ whole genome shotgun (WGS) entry which is preliminary data.</text>
</comment>
<dbReference type="EMBL" id="BAABAH010000007">
    <property type="protein sequence ID" value="GAA3821356.1"/>
    <property type="molecule type" value="Genomic_DNA"/>
</dbReference>
<dbReference type="PROSITE" id="PS50110">
    <property type="entry name" value="RESPONSE_REGULATORY"/>
    <property type="match status" value="1"/>
</dbReference>
<evidence type="ECO:0000256" key="3">
    <source>
        <dbReference type="ARBA" id="ARBA00023125"/>
    </source>
</evidence>
<keyword evidence="1 5" id="KW-0597">Phosphoprotein</keyword>
<dbReference type="Pfam" id="PF00072">
    <property type="entry name" value="Response_reg"/>
    <property type="match status" value="1"/>
</dbReference>
<dbReference type="CDD" id="cd06170">
    <property type="entry name" value="LuxR_C_like"/>
    <property type="match status" value="1"/>
</dbReference>
<keyword evidence="9" id="KW-1185">Reference proteome</keyword>
<evidence type="ECO:0000256" key="4">
    <source>
        <dbReference type="ARBA" id="ARBA00023163"/>
    </source>
</evidence>
<keyword evidence="3" id="KW-0238">DNA-binding</keyword>
<dbReference type="RefSeq" id="WP_344775633.1">
    <property type="nucleotide sequence ID" value="NZ_BAABAH010000007.1"/>
</dbReference>
<accession>A0ABP7ILR2</accession>
<dbReference type="Gene3D" id="3.40.50.2300">
    <property type="match status" value="1"/>
</dbReference>
<dbReference type="PANTHER" id="PTHR43214:SF24">
    <property type="entry name" value="TRANSCRIPTIONAL REGULATORY PROTEIN NARL-RELATED"/>
    <property type="match status" value="1"/>
</dbReference>
<feature type="domain" description="HTH luxR-type" evidence="6">
    <location>
        <begin position="158"/>
        <end position="223"/>
    </location>
</feature>
<evidence type="ECO:0000256" key="1">
    <source>
        <dbReference type="ARBA" id="ARBA00022553"/>
    </source>
</evidence>
<dbReference type="CDD" id="cd17535">
    <property type="entry name" value="REC_NarL-like"/>
    <property type="match status" value="1"/>
</dbReference>
<dbReference type="InterPro" id="IPR011006">
    <property type="entry name" value="CheY-like_superfamily"/>
</dbReference>
<gene>
    <name evidence="8" type="ORF">GCM10022242_23790</name>
</gene>
<evidence type="ECO:0000256" key="2">
    <source>
        <dbReference type="ARBA" id="ARBA00023015"/>
    </source>
</evidence>
<dbReference type="InterPro" id="IPR058245">
    <property type="entry name" value="NreC/VraR/RcsB-like_REC"/>
</dbReference>
<organism evidence="8 9">
    <name type="scientific">Nocardioides panacisoli</name>
    <dbReference type="NCBI Taxonomy" id="627624"/>
    <lineage>
        <taxon>Bacteria</taxon>
        <taxon>Bacillati</taxon>
        <taxon>Actinomycetota</taxon>
        <taxon>Actinomycetes</taxon>
        <taxon>Propionibacteriales</taxon>
        <taxon>Nocardioidaceae</taxon>
        <taxon>Nocardioides</taxon>
    </lineage>
</organism>
<keyword evidence="4" id="KW-0804">Transcription</keyword>
<dbReference type="SMART" id="SM00448">
    <property type="entry name" value="REC"/>
    <property type="match status" value="1"/>
</dbReference>
<evidence type="ECO:0000259" key="6">
    <source>
        <dbReference type="PROSITE" id="PS50043"/>
    </source>
</evidence>
<dbReference type="SUPFAM" id="SSF52172">
    <property type="entry name" value="CheY-like"/>
    <property type="match status" value="1"/>
</dbReference>
<evidence type="ECO:0000256" key="5">
    <source>
        <dbReference type="PROSITE-ProRule" id="PRU00169"/>
    </source>
</evidence>
<sequence length="230" mass="24431">MTGRVPLTPEPLRVVLVDDQELVRSGLRRILRRRDGFEIVAECADGAEVPEALAAGQVDVVLMDLRMRDVDGITATERLRADPVAPPVLVLTTFDDDAMLSGALRAGAAGFVLKDSSADDLIRAVRTVAAGDGWLDPAVTARVLRGYRSAPSAAGNGGNGVPEVLTARELEVLRAMAAGLTNGEIAERLFISELTVKSHIGRIFTKLDLRDRAAAIVYAYDHGLVAPAAP</sequence>
<dbReference type="PANTHER" id="PTHR43214">
    <property type="entry name" value="TWO-COMPONENT RESPONSE REGULATOR"/>
    <property type="match status" value="1"/>
</dbReference>
<evidence type="ECO:0000313" key="8">
    <source>
        <dbReference type="EMBL" id="GAA3821356.1"/>
    </source>
</evidence>